<dbReference type="SMART" id="SM00826">
    <property type="entry name" value="PKS_DH"/>
    <property type="match status" value="1"/>
</dbReference>
<dbReference type="PROSITE" id="PS52004">
    <property type="entry name" value="KS3_2"/>
    <property type="match status" value="1"/>
</dbReference>
<dbReference type="Gene3D" id="3.90.180.10">
    <property type="entry name" value="Medium-chain alcohol dehydrogenases, catalytic domain"/>
    <property type="match status" value="1"/>
</dbReference>
<dbReference type="InterPro" id="IPR036736">
    <property type="entry name" value="ACP-like_sf"/>
</dbReference>
<dbReference type="InterPro" id="IPR013968">
    <property type="entry name" value="PKS_KR"/>
</dbReference>
<dbReference type="InterPro" id="IPR032821">
    <property type="entry name" value="PKS_assoc"/>
</dbReference>
<dbReference type="Pfam" id="PF02801">
    <property type="entry name" value="Ketoacyl-synt_C"/>
    <property type="match status" value="1"/>
</dbReference>
<feature type="active site" description="Proton donor; for dehydratase activity" evidence="6">
    <location>
        <position position="1176"/>
    </location>
</feature>
<dbReference type="GO" id="GO:0006633">
    <property type="term" value="P:fatty acid biosynthetic process"/>
    <property type="evidence" value="ECO:0007669"/>
    <property type="project" value="InterPro"/>
</dbReference>
<dbReference type="SUPFAM" id="SSF50129">
    <property type="entry name" value="GroES-like"/>
    <property type="match status" value="1"/>
</dbReference>
<evidence type="ECO:0000313" key="10">
    <source>
        <dbReference type="EMBL" id="KAK0647218.1"/>
    </source>
</evidence>
<dbReference type="InterPro" id="IPR009081">
    <property type="entry name" value="PP-bd_ACP"/>
</dbReference>
<dbReference type="Gene3D" id="3.40.47.10">
    <property type="match status" value="1"/>
</dbReference>
<evidence type="ECO:0000313" key="11">
    <source>
        <dbReference type="Proteomes" id="UP001175001"/>
    </source>
</evidence>
<evidence type="ECO:0000256" key="6">
    <source>
        <dbReference type="PROSITE-ProRule" id="PRU01363"/>
    </source>
</evidence>
<dbReference type="GO" id="GO:0016491">
    <property type="term" value="F:oxidoreductase activity"/>
    <property type="evidence" value="ECO:0007669"/>
    <property type="project" value="UniProtKB-KW"/>
</dbReference>
<dbReference type="InterPro" id="IPR001227">
    <property type="entry name" value="Ac_transferase_dom_sf"/>
</dbReference>
<dbReference type="InterPro" id="IPR020806">
    <property type="entry name" value="PKS_PP-bd"/>
</dbReference>
<dbReference type="InterPro" id="IPR016036">
    <property type="entry name" value="Malonyl_transacylase_ACP-bd"/>
</dbReference>
<dbReference type="GO" id="GO:0004315">
    <property type="term" value="F:3-oxoacyl-[acyl-carrier-protein] synthase activity"/>
    <property type="evidence" value="ECO:0007669"/>
    <property type="project" value="InterPro"/>
</dbReference>
<feature type="domain" description="PKS/mFAS DH" evidence="9">
    <location>
        <begin position="946"/>
        <end position="1266"/>
    </location>
</feature>
<dbReference type="InterPro" id="IPR049552">
    <property type="entry name" value="PKS_DH_N"/>
</dbReference>
<dbReference type="GO" id="GO:0044550">
    <property type="term" value="P:secondary metabolite biosynthetic process"/>
    <property type="evidence" value="ECO:0007669"/>
    <property type="project" value="TreeGrafter"/>
</dbReference>
<dbReference type="SUPFAM" id="SSF52151">
    <property type="entry name" value="FabD/lysophospholipase-like"/>
    <property type="match status" value="1"/>
</dbReference>
<feature type="active site" description="Proton acceptor; for dehydratase activity" evidence="6">
    <location>
        <position position="978"/>
    </location>
</feature>
<feature type="domain" description="Ketosynthase family 3 (KS3)" evidence="8">
    <location>
        <begin position="5"/>
        <end position="432"/>
    </location>
</feature>
<dbReference type="Pfam" id="PF21089">
    <property type="entry name" value="PKS_DH_N"/>
    <property type="match status" value="1"/>
</dbReference>
<feature type="region of interest" description="N-terminal hotdog fold" evidence="6">
    <location>
        <begin position="946"/>
        <end position="1078"/>
    </location>
</feature>
<dbReference type="InterPro" id="IPR018201">
    <property type="entry name" value="Ketoacyl_synth_AS"/>
</dbReference>
<dbReference type="SMART" id="SM00827">
    <property type="entry name" value="PKS_AT"/>
    <property type="match status" value="1"/>
</dbReference>
<dbReference type="InterPro" id="IPR049900">
    <property type="entry name" value="PKS_mFAS_DH"/>
</dbReference>
<dbReference type="Gene3D" id="3.10.129.110">
    <property type="entry name" value="Polyketide synthase dehydratase"/>
    <property type="match status" value="1"/>
</dbReference>
<dbReference type="Pfam" id="PF16197">
    <property type="entry name" value="KAsynt_C_assoc"/>
    <property type="match status" value="1"/>
</dbReference>
<evidence type="ECO:0000259" key="7">
    <source>
        <dbReference type="PROSITE" id="PS50075"/>
    </source>
</evidence>
<evidence type="ECO:0000256" key="1">
    <source>
        <dbReference type="ARBA" id="ARBA00022450"/>
    </source>
</evidence>
<dbReference type="InterPro" id="IPR014030">
    <property type="entry name" value="Ketoacyl_synth_N"/>
</dbReference>
<dbReference type="Pfam" id="PF13602">
    <property type="entry name" value="ADH_zinc_N_2"/>
    <property type="match status" value="1"/>
</dbReference>
<dbReference type="InterPro" id="IPR016035">
    <property type="entry name" value="Acyl_Trfase/lysoPLipase"/>
</dbReference>
<evidence type="ECO:0000259" key="9">
    <source>
        <dbReference type="PROSITE" id="PS52019"/>
    </source>
</evidence>
<dbReference type="Proteomes" id="UP001175001">
    <property type="component" value="Unassembled WGS sequence"/>
</dbReference>
<evidence type="ECO:0000256" key="5">
    <source>
        <dbReference type="ARBA" id="ARBA00023268"/>
    </source>
</evidence>
<dbReference type="InterPro" id="IPR011032">
    <property type="entry name" value="GroES-like_sf"/>
</dbReference>
<dbReference type="SMART" id="SM00825">
    <property type="entry name" value="PKS_KS"/>
    <property type="match status" value="1"/>
</dbReference>
<accession>A0AA39Y707</accession>
<dbReference type="SUPFAM" id="SSF51735">
    <property type="entry name" value="NAD(P)-binding Rossmann-fold domains"/>
    <property type="match status" value="2"/>
</dbReference>
<protein>
    <submittedName>
        <fullName evidence="10">Reducing polyketide synthase FUB1</fullName>
    </submittedName>
</protein>
<keyword evidence="3" id="KW-0808">Transferase</keyword>
<dbReference type="InterPro" id="IPR020807">
    <property type="entry name" value="PKS_DH"/>
</dbReference>
<dbReference type="InterPro" id="IPR049551">
    <property type="entry name" value="PKS_DH_C"/>
</dbReference>
<keyword evidence="5" id="KW-0511">Multifunctional enzyme</keyword>
<keyword evidence="11" id="KW-1185">Reference proteome</keyword>
<dbReference type="InterPro" id="IPR057326">
    <property type="entry name" value="KR_dom"/>
</dbReference>
<dbReference type="PANTHER" id="PTHR43775">
    <property type="entry name" value="FATTY ACID SYNTHASE"/>
    <property type="match status" value="1"/>
</dbReference>
<dbReference type="Gene3D" id="3.30.70.3290">
    <property type="match status" value="1"/>
</dbReference>
<dbReference type="InterPro" id="IPR042104">
    <property type="entry name" value="PKS_dehydratase_sf"/>
</dbReference>
<evidence type="ECO:0000256" key="3">
    <source>
        <dbReference type="ARBA" id="ARBA00022679"/>
    </source>
</evidence>
<comment type="caution">
    <text evidence="10">The sequence shown here is derived from an EMBL/GenBank/DDBJ whole genome shotgun (WGS) entry which is preliminary data.</text>
</comment>
<dbReference type="SMART" id="SM00822">
    <property type="entry name" value="PKS_KR"/>
    <property type="match status" value="1"/>
</dbReference>
<dbReference type="CDD" id="cd05195">
    <property type="entry name" value="enoyl_red"/>
    <property type="match status" value="1"/>
</dbReference>
<dbReference type="InterPro" id="IPR014043">
    <property type="entry name" value="Acyl_transferase_dom"/>
</dbReference>
<dbReference type="PANTHER" id="PTHR43775:SF29">
    <property type="entry name" value="ASPERFURANONE POLYKETIDE SYNTHASE AFOG-RELATED"/>
    <property type="match status" value="1"/>
</dbReference>
<dbReference type="Gene3D" id="3.40.50.720">
    <property type="entry name" value="NAD(P)-binding Rossmann-like Domain"/>
    <property type="match status" value="2"/>
</dbReference>
<keyword evidence="2" id="KW-0597">Phosphoprotein</keyword>
<dbReference type="Pfam" id="PF14765">
    <property type="entry name" value="PS-DH"/>
    <property type="match status" value="1"/>
</dbReference>
<dbReference type="Pfam" id="PF23114">
    <property type="entry name" value="NAD-bd_HRPKS_sdrA"/>
    <property type="match status" value="1"/>
</dbReference>
<dbReference type="Gene3D" id="3.40.366.10">
    <property type="entry name" value="Malonyl-Coenzyme A Acyl Carrier Protein, domain 2"/>
    <property type="match status" value="1"/>
</dbReference>
<dbReference type="SUPFAM" id="SSF47336">
    <property type="entry name" value="ACP-like"/>
    <property type="match status" value="1"/>
</dbReference>
<dbReference type="SMART" id="SM00823">
    <property type="entry name" value="PKS_PP"/>
    <property type="match status" value="1"/>
</dbReference>
<dbReference type="InterPro" id="IPR020841">
    <property type="entry name" value="PKS_Beta-ketoAc_synthase_dom"/>
</dbReference>
<keyword evidence="4" id="KW-0560">Oxidoreductase</keyword>
<dbReference type="InterPro" id="IPR056501">
    <property type="entry name" value="NAD-bd_HRPKS_sdrA"/>
</dbReference>
<proteinExistence type="predicted"/>
<dbReference type="PROSITE" id="PS50075">
    <property type="entry name" value="CARRIER"/>
    <property type="match status" value="1"/>
</dbReference>
<keyword evidence="1" id="KW-0596">Phosphopantetheine</keyword>
<evidence type="ECO:0000259" key="8">
    <source>
        <dbReference type="PROSITE" id="PS52004"/>
    </source>
</evidence>
<dbReference type="InterPro" id="IPR016039">
    <property type="entry name" value="Thiolase-like"/>
</dbReference>
<dbReference type="GO" id="GO:0031177">
    <property type="term" value="F:phosphopantetheine binding"/>
    <property type="evidence" value="ECO:0007669"/>
    <property type="project" value="InterPro"/>
</dbReference>
<name>A0AA39Y707_9PEZI</name>
<dbReference type="GO" id="GO:0004312">
    <property type="term" value="F:fatty acid synthase activity"/>
    <property type="evidence" value="ECO:0007669"/>
    <property type="project" value="TreeGrafter"/>
</dbReference>
<organism evidence="10 11">
    <name type="scientific">Lasiodiplodia hormozganensis</name>
    <dbReference type="NCBI Taxonomy" id="869390"/>
    <lineage>
        <taxon>Eukaryota</taxon>
        <taxon>Fungi</taxon>
        <taxon>Dikarya</taxon>
        <taxon>Ascomycota</taxon>
        <taxon>Pezizomycotina</taxon>
        <taxon>Dothideomycetes</taxon>
        <taxon>Dothideomycetes incertae sedis</taxon>
        <taxon>Botryosphaeriales</taxon>
        <taxon>Botryosphaeriaceae</taxon>
        <taxon>Lasiodiplodia</taxon>
    </lineage>
</organism>
<dbReference type="InterPro" id="IPR036291">
    <property type="entry name" value="NAD(P)-bd_dom_sf"/>
</dbReference>
<dbReference type="EMBL" id="JAUJDW010000053">
    <property type="protein sequence ID" value="KAK0647218.1"/>
    <property type="molecule type" value="Genomic_DNA"/>
</dbReference>
<dbReference type="SUPFAM" id="SSF55048">
    <property type="entry name" value="Probable ACP-binding domain of malonyl-CoA ACP transacylase"/>
    <property type="match status" value="1"/>
</dbReference>
<dbReference type="PROSITE" id="PS00606">
    <property type="entry name" value="KS3_1"/>
    <property type="match status" value="1"/>
</dbReference>
<evidence type="ECO:0000256" key="2">
    <source>
        <dbReference type="ARBA" id="ARBA00022553"/>
    </source>
</evidence>
<dbReference type="SMART" id="SM00829">
    <property type="entry name" value="PKS_ER"/>
    <property type="match status" value="1"/>
</dbReference>
<dbReference type="InterPro" id="IPR050091">
    <property type="entry name" value="PKS_NRPS_Biosynth_Enz"/>
</dbReference>
<feature type="region of interest" description="C-terminal hotdog fold" evidence="6">
    <location>
        <begin position="1107"/>
        <end position="1266"/>
    </location>
</feature>
<dbReference type="SUPFAM" id="SSF53901">
    <property type="entry name" value="Thiolase-like"/>
    <property type="match status" value="1"/>
</dbReference>
<dbReference type="CDD" id="cd00833">
    <property type="entry name" value="PKS"/>
    <property type="match status" value="1"/>
</dbReference>
<dbReference type="InterPro" id="IPR020843">
    <property type="entry name" value="ER"/>
</dbReference>
<evidence type="ECO:0000256" key="4">
    <source>
        <dbReference type="ARBA" id="ARBA00023002"/>
    </source>
</evidence>
<dbReference type="Pfam" id="PF00550">
    <property type="entry name" value="PP-binding"/>
    <property type="match status" value="1"/>
</dbReference>
<feature type="domain" description="Carrier" evidence="7">
    <location>
        <begin position="2258"/>
        <end position="2335"/>
    </location>
</feature>
<reference evidence="10" key="1">
    <citation type="submission" date="2023-06" db="EMBL/GenBank/DDBJ databases">
        <title>Multi-omics analyses reveal the molecular pathogenesis toolkit of Lasiodiplodia hormozganensis, a cross-kingdom pathogen.</title>
        <authorList>
            <person name="Felix C."/>
            <person name="Meneses R."/>
            <person name="Goncalves M.F.M."/>
            <person name="Tilleman L."/>
            <person name="Duarte A.S."/>
            <person name="Jorrin-Novo J.V."/>
            <person name="Van De Peer Y."/>
            <person name="Deforce D."/>
            <person name="Van Nieuwerburgh F."/>
            <person name="Esteves A.C."/>
            <person name="Alves A."/>
        </authorList>
    </citation>
    <scope>NUCLEOTIDE SEQUENCE</scope>
    <source>
        <strain evidence="10">CBS 339.90</strain>
    </source>
</reference>
<dbReference type="Pfam" id="PF00698">
    <property type="entry name" value="Acyl_transf_1"/>
    <property type="match status" value="1"/>
</dbReference>
<dbReference type="Pfam" id="PF00109">
    <property type="entry name" value="ketoacyl-synt"/>
    <property type="match status" value="1"/>
</dbReference>
<dbReference type="Pfam" id="PF08659">
    <property type="entry name" value="KR"/>
    <property type="match status" value="1"/>
</dbReference>
<dbReference type="Gene3D" id="1.10.1200.10">
    <property type="entry name" value="ACP-like"/>
    <property type="match status" value="1"/>
</dbReference>
<gene>
    <name evidence="10" type="primary">FUB1_1</name>
    <name evidence="10" type="ORF">DIS24_g7958</name>
</gene>
<sequence length="2345" mass="246935">MDDKQEPIAIIGAACRLPGQASSLGSLWDMISNARTGHGKVPADRWDGDIWHHPDPDRKGGIAVKHGYFLQQDISHFDAPFFSTTAKEAAAMDPMKRLLLEVSYESIENAGIPVESLMNSQTGCYVGCMTNDYEMMSLHDIYDIGHNAASATSEAMTANRVSWFFGLRGPSLTLDTACSSSLYALHLACQSLKLGETNMSLVAGVNLILNPNTMHQLSAMHMLSPEGISHAFDDRANGYGRGEGIGCIVVKRLSDALRDGDTIRAVIRNTGANADGKTPSITSPSAEAQAELIRKTYEAAGLEQTSTQYFECHGTGTPVGDPLELEAIAKTLGESRAAAGLGPLYIGSIKPNVGHTEGCSGLAGVLKAVACLENGMLAPTYDVQRVNPKLKLAEWNLALPAATMQWPTRGQRRISVNSFGFGGANAHAILDDAHHYLTERGLVGNHNTKVFDDDGSESAVSLGSQTPPDTAPHKRLFVFSTKDQAGIQRLASAYADALGDGPDKTDARYLDSLAHTLAARRSALDFRSFAVASSAAELRTKLAGGLPKPKRALRQDSSLVFVFTGQGAQWPAMGRELLANDVFRASVDASQQHLRALGCEWDAVAELEKTADTGSRVHLPEFSQTLCTVLQVALVQLLKSWNVVPGATVGHSSGEIAAAYAAGLVSHADAVKIAYTRGLSSASVARKGAMLAAGLSRDEAAEYLAKVPAGAAVVACINSPSSVTLSGDVEAIDTLERLISGDAKFARKLRVQTAYHSPHMREVSDSYVARLGTLTPPPTKPDDVLPTMFSSLTGEPVASAAQLDARYWAANMCNPVEFSAAVSALLARRRTNYAGFVEVGPHPALQGPVQQIAAASTNKAAREAVYTSLLSRGKHGVDTALAAAGQLWALGQRVDLAAVNGVAPSPLGAPPKALADLPAYPWNHSKGYWHESYLMRATRYPLTPRTDLLGVPEPLQNPLEPRWRNHLRVSENPWIEDHKITGTILYPAAGMLVMALEGALQTAAESQKVRGFRFRNVSFERGLVVPSGDDSAVETRLSLRPLEGKPAGHFGFVVYSTTTGTSWTKHCYGTVALDVVPSAASGVEDSSVDALWARQSATFKQLQAATGTEDVDVDDFYAHLDAIGMEYGDTFRNVVALAAVPAHHAAHARVVLPDTKATMPADGFEFPHVMHPATMDSIFHMVLAALDEGRPVKEAAVPYHIDEMFVAADQPHTPGDIFTGYGKLVSKSGDGHELVGDLVVSDEAWSAPKLTVKGFALRQVTSADAASGDAAAHELTQTAELAWEQDVDFCKTTDSEEPLARWLDRLTHKTAVGEVLLAVLDGASPASVSDAIRDAAKLTAKLSAVATTAKAVECLASQLPASAPAPRLWDVAAGQPLPAPQEAYDLVIAVGSEPNALAHLHQDKSLGGYIAAVQGSKPLITVSATASLAASQPPATPPADVYLLLPSTPSPATTAAASALTAALSTTTTVHTAALTPAGVAPLAGKHVISLLELHSPLIYAWTADEFAAFKQVISTATHVLWLTAGGVLDEWSCGVEFAPAQGLLRVLRNEYPLVSLPHLDVSPGFDAASAAGANLVLAVWRRSLVENGAEMEYAEHRGAVYVPRAIGSAPFDAELRRTEGVVQPVPTKLAEAGPREPSEVLAGGEFLWVEDGEAGRPLAADEVEVVVEAAGGLSSGEEKKLPALASEAAGVVARRGEKVTKFAVGQRVAVLQSGGCLKTHVRQKESLVAALPDGVSAQDAAALPGVLVAAQYALLEVARLHKGQTVLVHTAASALGQAAVQVAQLAGADVVALVSSRDERELLIKRYGVPASRIFDSALQTFVTHLETTPVDVIFGSAPSPAVEPSLDVLAEFGFYVDLDGTSRTLALPASKRNASLVRIDMAAVHRAKPATVAALFQRTFDHVRTGALKPIPAHSTPVTTAASALTHHEPQTTTTVVTFPTSSTVLTTPAPPAPLALDASATYVLAGGLGALGLRIADMMIAHGAKDLVFLSRSGGRKNEADLAAMRERGASVEAVACDVTDAAKVQAVFEGIVREGGVVGGVVQCAMVLQDSIFDNMGWEKWNGAFEPKTRGSWNLLNALSSSSAAKSSGKQPFFILLSSITGIIGNTAQANYAAGNTFEDALARHARTRLGVAATSVDVGLVTDSSHFTAAGEFGELDGYINRYSHGWKGLKTTVPELLVIAAALMRDAAAPAQLVLGLADNLVRRPAAGGFQNDRKFDLRIARATAADEGSGGDGAKKAATAELLAQAATLAEATAVVEEDIKVQIAAAVGVSVDEVDAQRPLFDFGVDSLKAVEIRNRSLKELKSDISVFELLSSTPLAELAAKIATRSGLVTAKKEDA</sequence>
<dbReference type="InterPro" id="IPR014031">
    <property type="entry name" value="Ketoacyl_synth_C"/>
</dbReference>
<dbReference type="PROSITE" id="PS52019">
    <property type="entry name" value="PKS_MFAS_DH"/>
    <property type="match status" value="1"/>
</dbReference>